<dbReference type="CDD" id="cd04459">
    <property type="entry name" value="Rho_CSD"/>
    <property type="match status" value="1"/>
</dbReference>
<gene>
    <name evidence="6" type="ORF">METZ01_LOCUS473932</name>
</gene>
<dbReference type="Gene3D" id="3.40.50.300">
    <property type="entry name" value="P-loop containing nucleotide triphosphate hydrolases"/>
    <property type="match status" value="1"/>
</dbReference>
<evidence type="ECO:0000259" key="5">
    <source>
        <dbReference type="PROSITE" id="PS51856"/>
    </source>
</evidence>
<dbReference type="GO" id="GO:0008186">
    <property type="term" value="F:ATP-dependent activity, acting on RNA"/>
    <property type="evidence" value="ECO:0007669"/>
    <property type="project" value="InterPro"/>
</dbReference>
<dbReference type="GO" id="GO:0003723">
    <property type="term" value="F:RNA binding"/>
    <property type="evidence" value="ECO:0007669"/>
    <property type="project" value="InterPro"/>
</dbReference>
<keyword evidence="2" id="KW-0547">Nucleotide-binding</keyword>
<name>A0A383BNW6_9ZZZZ</name>
<dbReference type="InterPro" id="IPR004665">
    <property type="entry name" value="Term_rho"/>
</dbReference>
<dbReference type="SUPFAM" id="SSF50249">
    <property type="entry name" value="Nucleic acid-binding proteins"/>
    <property type="match status" value="1"/>
</dbReference>
<dbReference type="PANTHER" id="PTHR46425">
    <property type="entry name" value="TRANSCRIPTION TERMINATION FACTOR RHO"/>
    <property type="match status" value="1"/>
</dbReference>
<evidence type="ECO:0000256" key="4">
    <source>
        <dbReference type="ARBA" id="ARBA00023163"/>
    </source>
</evidence>
<dbReference type="InterPro" id="IPR011129">
    <property type="entry name" value="CSD"/>
</dbReference>
<evidence type="ECO:0000313" key="6">
    <source>
        <dbReference type="EMBL" id="SVE21078.1"/>
    </source>
</evidence>
<keyword evidence="4" id="KW-0804">Transcription</keyword>
<dbReference type="SMART" id="SM00357">
    <property type="entry name" value="CSP"/>
    <property type="match status" value="1"/>
</dbReference>
<keyword evidence="2" id="KW-0067">ATP-binding</keyword>
<dbReference type="GO" id="GO:0006353">
    <property type="term" value="P:DNA-templated transcription termination"/>
    <property type="evidence" value="ECO:0007669"/>
    <property type="project" value="InterPro"/>
</dbReference>
<dbReference type="EMBL" id="UINC01201643">
    <property type="protein sequence ID" value="SVE21078.1"/>
    <property type="molecule type" value="Genomic_DNA"/>
</dbReference>
<feature type="non-terminal residue" evidence="6">
    <location>
        <position position="1"/>
    </location>
</feature>
<dbReference type="GO" id="GO:0004386">
    <property type="term" value="F:helicase activity"/>
    <property type="evidence" value="ECO:0007669"/>
    <property type="project" value="UniProtKB-KW"/>
</dbReference>
<dbReference type="Gene3D" id="2.40.50.140">
    <property type="entry name" value="Nucleic acid-binding proteins"/>
    <property type="match status" value="1"/>
</dbReference>
<feature type="domain" description="Rho RNA-BD" evidence="5">
    <location>
        <begin position="58"/>
        <end position="131"/>
    </location>
</feature>
<proteinExistence type="predicted"/>
<dbReference type="InterPro" id="IPR012340">
    <property type="entry name" value="NA-bd_OB-fold"/>
</dbReference>
<dbReference type="GO" id="GO:0005524">
    <property type="term" value="F:ATP binding"/>
    <property type="evidence" value="ECO:0007669"/>
    <property type="project" value="InterPro"/>
</dbReference>
<evidence type="ECO:0000256" key="3">
    <source>
        <dbReference type="ARBA" id="ARBA00023015"/>
    </source>
</evidence>
<keyword evidence="3" id="KW-0805">Transcription regulation</keyword>
<dbReference type="InterPro" id="IPR027417">
    <property type="entry name" value="P-loop_NTPase"/>
</dbReference>
<evidence type="ECO:0000256" key="1">
    <source>
        <dbReference type="ARBA" id="ARBA00022801"/>
    </source>
</evidence>
<organism evidence="6">
    <name type="scientific">marine metagenome</name>
    <dbReference type="NCBI Taxonomy" id="408172"/>
    <lineage>
        <taxon>unclassified sequences</taxon>
        <taxon>metagenomes</taxon>
        <taxon>ecological metagenomes</taxon>
    </lineage>
</organism>
<accession>A0A383BNW6</accession>
<feature type="non-terminal residue" evidence="6">
    <location>
        <position position="245"/>
    </location>
</feature>
<dbReference type="InterPro" id="IPR000194">
    <property type="entry name" value="ATPase_F1/V1/A1_a/bsu_nucl-bd"/>
</dbReference>
<reference evidence="6" key="1">
    <citation type="submission" date="2018-05" db="EMBL/GenBank/DDBJ databases">
        <authorList>
            <person name="Lanie J.A."/>
            <person name="Ng W.-L."/>
            <person name="Kazmierczak K.M."/>
            <person name="Andrzejewski T.M."/>
            <person name="Davidsen T.M."/>
            <person name="Wayne K.J."/>
            <person name="Tettelin H."/>
            <person name="Glass J.I."/>
            <person name="Rusch D."/>
            <person name="Podicherti R."/>
            <person name="Tsui H.-C.T."/>
            <person name="Winkler M.E."/>
        </authorList>
    </citation>
    <scope>NUCLEOTIDE SEQUENCE</scope>
</reference>
<dbReference type="SUPFAM" id="SSF52540">
    <property type="entry name" value="P-loop containing nucleoside triphosphate hydrolases"/>
    <property type="match status" value="1"/>
</dbReference>
<dbReference type="Pfam" id="PF07497">
    <property type="entry name" value="Rho_RNA_bind"/>
    <property type="match status" value="1"/>
</dbReference>
<keyword evidence="2" id="KW-0347">Helicase</keyword>
<dbReference type="PANTHER" id="PTHR46425:SF1">
    <property type="entry name" value="TRANSCRIPTION TERMINATION FACTOR RHO"/>
    <property type="match status" value="1"/>
</dbReference>
<evidence type="ECO:0000256" key="2">
    <source>
        <dbReference type="ARBA" id="ARBA00022806"/>
    </source>
</evidence>
<keyword evidence="1" id="KW-0378">Hydrolase</keyword>
<dbReference type="Pfam" id="PF00006">
    <property type="entry name" value="ATP-synt_ab"/>
    <property type="match status" value="1"/>
</dbReference>
<dbReference type="GO" id="GO:0016787">
    <property type="term" value="F:hydrolase activity"/>
    <property type="evidence" value="ECO:0007669"/>
    <property type="project" value="UniProtKB-KW"/>
</dbReference>
<dbReference type="InterPro" id="IPR011113">
    <property type="entry name" value="Rho_RNA-bd"/>
</dbReference>
<sequence length="245" mass="26890">QDNFEVDESTLPDLGNLGAKTNDALRQMAIDMGIKKVPTQRTDLVLEVLANKAETAGQLVGAGILDVLGDGYGFLRIADKRSGGEDIYVSQSQVRRFGLRQGDMIAGQVRPPSEGEKYFGLIRVELVNGYDPETAIKRPKFDQFTSVYPNDQIILETTPKQLATRTIDMVAPIGKGQRALIVSPPKAGKTVVLKQIAAGITENNPEIYIIVSLIGERPEEVTDMRRTIKGEVFSSTFDEPIEDHC</sequence>
<dbReference type="AlphaFoldDB" id="A0A383BNW6"/>
<protein>
    <recommendedName>
        <fullName evidence="5">Rho RNA-BD domain-containing protein</fullName>
    </recommendedName>
</protein>
<dbReference type="PROSITE" id="PS51856">
    <property type="entry name" value="RHO_RNA_BD"/>
    <property type="match status" value="1"/>
</dbReference>